<feature type="transmembrane region" description="Helical" evidence="1">
    <location>
        <begin position="164"/>
        <end position="192"/>
    </location>
</feature>
<dbReference type="AlphaFoldDB" id="A0A369KAN7"/>
<feature type="transmembrane region" description="Helical" evidence="1">
    <location>
        <begin position="12"/>
        <end position="36"/>
    </location>
</feature>
<feature type="transmembrane region" description="Helical" evidence="1">
    <location>
        <begin position="245"/>
        <end position="263"/>
    </location>
</feature>
<sequence>MAGIPLVEASMLAGIVEAVLYGFYTCIFCVTIYVQVTTAKTTSSHGKIMFFIGTVMFFLATLHLAINLYRTVEGYVGHSATKGGPIAFLGPLKNWHQVLKDIVYVTISILGDAVAVYRCWIIWNRNHILMVVPFLLLIASAVSGYIVVALLYHTQPTSIFNPNLVGWICSFYAVAIVQNTLTTGLMMYRLWATAKSAANYRVGRGHFIPIMRILMESAVLYLVFEVVILAVYVSNSNAQSIIHDSIPPIIGMTFSLITIRIAMRSRQDYRSTLVNSGTGASTDPNRTIGSIPMRRVVHIDKEQIDDRSLGNDNDKEYKRNVV</sequence>
<gene>
    <name evidence="2" type="ORF">Hypma_000128</name>
</gene>
<protein>
    <submittedName>
        <fullName evidence="2">Uncharacterized protein</fullName>
    </submittedName>
</protein>
<proteinExistence type="predicted"/>
<dbReference type="Proteomes" id="UP000076154">
    <property type="component" value="Unassembled WGS sequence"/>
</dbReference>
<dbReference type="InParanoid" id="A0A369KAN7"/>
<organism evidence="2 3">
    <name type="scientific">Hypsizygus marmoreus</name>
    <name type="common">White beech mushroom</name>
    <name type="synonym">Agaricus marmoreus</name>
    <dbReference type="NCBI Taxonomy" id="39966"/>
    <lineage>
        <taxon>Eukaryota</taxon>
        <taxon>Fungi</taxon>
        <taxon>Dikarya</taxon>
        <taxon>Basidiomycota</taxon>
        <taxon>Agaricomycotina</taxon>
        <taxon>Agaricomycetes</taxon>
        <taxon>Agaricomycetidae</taxon>
        <taxon>Agaricales</taxon>
        <taxon>Tricholomatineae</taxon>
        <taxon>Lyophyllaceae</taxon>
        <taxon>Hypsizygus</taxon>
    </lineage>
</organism>
<keyword evidence="1" id="KW-1133">Transmembrane helix</keyword>
<name>A0A369KAN7_HYPMA</name>
<feature type="transmembrane region" description="Helical" evidence="1">
    <location>
        <begin position="102"/>
        <end position="121"/>
    </location>
</feature>
<accession>A0A369KAN7</accession>
<reference evidence="2" key="1">
    <citation type="submission" date="2018-04" db="EMBL/GenBank/DDBJ databases">
        <title>Whole genome sequencing of Hypsizygus marmoreus.</title>
        <authorList>
            <person name="Choi I.-G."/>
            <person name="Min B."/>
            <person name="Kim J.-G."/>
            <person name="Kim S."/>
            <person name="Oh Y.-L."/>
            <person name="Kong W.-S."/>
            <person name="Park H."/>
            <person name="Jeong J."/>
            <person name="Song E.-S."/>
        </authorList>
    </citation>
    <scope>NUCLEOTIDE SEQUENCE [LARGE SCALE GENOMIC DNA]</scope>
    <source>
        <strain evidence="2">51987-8</strain>
    </source>
</reference>
<feature type="transmembrane region" description="Helical" evidence="1">
    <location>
        <begin position="213"/>
        <end position="233"/>
    </location>
</feature>
<evidence type="ECO:0000313" key="2">
    <source>
        <dbReference type="EMBL" id="RDB30968.1"/>
    </source>
</evidence>
<evidence type="ECO:0000256" key="1">
    <source>
        <dbReference type="SAM" id="Phobius"/>
    </source>
</evidence>
<feature type="transmembrane region" description="Helical" evidence="1">
    <location>
        <begin position="128"/>
        <end position="152"/>
    </location>
</feature>
<dbReference type="EMBL" id="LUEZ02000002">
    <property type="protein sequence ID" value="RDB30968.1"/>
    <property type="molecule type" value="Genomic_DNA"/>
</dbReference>
<keyword evidence="1" id="KW-0812">Transmembrane</keyword>
<dbReference type="OrthoDB" id="3346544at2759"/>
<feature type="transmembrane region" description="Helical" evidence="1">
    <location>
        <begin position="48"/>
        <end position="69"/>
    </location>
</feature>
<dbReference type="STRING" id="39966.A0A369KAN7"/>
<keyword evidence="1" id="KW-0472">Membrane</keyword>
<evidence type="ECO:0000313" key="3">
    <source>
        <dbReference type="Proteomes" id="UP000076154"/>
    </source>
</evidence>
<comment type="caution">
    <text evidence="2">The sequence shown here is derived from an EMBL/GenBank/DDBJ whole genome shotgun (WGS) entry which is preliminary data.</text>
</comment>
<keyword evidence="3" id="KW-1185">Reference proteome</keyword>